<dbReference type="Proteomes" id="UP000619260">
    <property type="component" value="Unassembled WGS sequence"/>
</dbReference>
<dbReference type="AlphaFoldDB" id="A0A8J3YJJ5"/>
<dbReference type="PIRSF" id="PIRSF006648">
    <property type="entry name" value="DrrB"/>
    <property type="match status" value="1"/>
</dbReference>
<protein>
    <recommendedName>
        <fullName evidence="6">Transport permease protein</fullName>
    </recommendedName>
</protein>
<dbReference type="InterPro" id="IPR047817">
    <property type="entry name" value="ABC2_TM_bact-type"/>
</dbReference>
<comment type="subcellular location">
    <subcellularLocation>
        <location evidence="6">Cell membrane</location>
        <topology evidence="6">Multi-pass membrane protein</topology>
    </subcellularLocation>
    <subcellularLocation>
        <location evidence="1">Membrane</location>
        <topology evidence="1">Multi-pass membrane protein</topology>
    </subcellularLocation>
</comment>
<dbReference type="InterPro" id="IPR000412">
    <property type="entry name" value="ABC_2_transport"/>
</dbReference>
<evidence type="ECO:0000313" key="8">
    <source>
        <dbReference type="EMBL" id="GIJ45457.1"/>
    </source>
</evidence>
<organism evidence="8 9">
    <name type="scientific">Virgisporangium aliadipatigenens</name>
    <dbReference type="NCBI Taxonomy" id="741659"/>
    <lineage>
        <taxon>Bacteria</taxon>
        <taxon>Bacillati</taxon>
        <taxon>Actinomycetota</taxon>
        <taxon>Actinomycetes</taxon>
        <taxon>Micromonosporales</taxon>
        <taxon>Micromonosporaceae</taxon>
        <taxon>Virgisporangium</taxon>
    </lineage>
</organism>
<dbReference type="GO" id="GO:0043190">
    <property type="term" value="C:ATP-binding cassette (ABC) transporter complex"/>
    <property type="evidence" value="ECO:0007669"/>
    <property type="project" value="InterPro"/>
</dbReference>
<comment type="caution">
    <text evidence="8">The sequence shown here is derived from an EMBL/GenBank/DDBJ whole genome shotgun (WGS) entry which is preliminary data.</text>
</comment>
<evidence type="ECO:0000256" key="3">
    <source>
        <dbReference type="ARBA" id="ARBA00022989"/>
    </source>
</evidence>
<evidence type="ECO:0000256" key="1">
    <source>
        <dbReference type="ARBA" id="ARBA00004141"/>
    </source>
</evidence>
<name>A0A8J3YJJ5_9ACTN</name>
<keyword evidence="3 6" id="KW-1133">Transmembrane helix</keyword>
<feature type="transmembrane region" description="Helical" evidence="6">
    <location>
        <begin position="21"/>
        <end position="42"/>
    </location>
</feature>
<evidence type="ECO:0000256" key="2">
    <source>
        <dbReference type="ARBA" id="ARBA00022692"/>
    </source>
</evidence>
<keyword evidence="4 6" id="KW-0472">Membrane</keyword>
<feature type="transmembrane region" description="Helical" evidence="6">
    <location>
        <begin position="101"/>
        <end position="127"/>
    </location>
</feature>
<keyword evidence="2 6" id="KW-0812">Transmembrane</keyword>
<feature type="transmembrane region" description="Helical" evidence="6">
    <location>
        <begin position="57"/>
        <end position="80"/>
    </location>
</feature>
<keyword evidence="5" id="KW-0046">Antibiotic resistance</keyword>
<dbReference type="GO" id="GO:0046677">
    <property type="term" value="P:response to antibiotic"/>
    <property type="evidence" value="ECO:0007669"/>
    <property type="project" value="UniProtKB-KW"/>
</dbReference>
<sequence length="246" mass="25863">MIGLLRLVAVEARLFLREPHAYVLSVLFPLVLLVILGNVPVFDRPDPTVGGRRLIELYVPVLALMSVAATALWITPLFLAHYRERGVLRRLATTPIGAGRVLAAQLVVQVAAAVVTVCVLLGVAAAAFDVPLPRRPLGYAPVLVLTAVAMFGIGLLIAAVVPSGRVANGAGALLFFPLMFLAGLWAPRELMPPALVRLGDLTPLAAAAQGLRDTTEGAWPSAGGIAVLAAYAIAAGLAAVRFFRWD</sequence>
<dbReference type="EMBL" id="BOPF01000007">
    <property type="protein sequence ID" value="GIJ45457.1"/>
    <property type="molecule type" value="Genomic_DNA"/>
</dbReference>
<dbReference type="PRINTS" id="PR00164">
    <property type="entry name" value="ABC2TRNSPORT"/>
</dbReference>
<dbReference type="GO" id="GO:0140359">
    <property type="term" value="F:ABC-type transporter activity"/>
    <property type="evidence" value="ECO:0007669"/>
    <property type="project" value="InterPro"/>
</dbReference>
<dbReference type="PROSITE" id="PS51012">
    <property type="entry name" value="ABC_TM2"/>
    <property type="match status" value="1"/>
</dbReference>
<reference evidence="8" key="1">
    <citation type="submission" date="2021-01" db="EMBL/GenBank/DDBJ databases">
        <title>Whole genome shotgun sequence of Virgisporangium aliadipatigenens NBRC 105644.</title>
        <authorList>
            <person name="Komaki H."/>
            <person name="Tamura T."/>
        </authorList>
    </citation>
    <scope>NUCLEOTIDE SEQUENCE</scope>
    <source>
        <strain evidence="8">NBRC 105644</strain>
    </source>
</reference>
<comment type="similarity">
    <text evidence="6">Belongs to the ABC-2 integral membrane protein family.</text>
</comment>
<dbReference type="RefSeq" id="WP_203899000.1">
    <property type="nucleotide sequence ID" value="NZ_BOPF01000007.1"/>
</dbReference>
<gene>
    <name evidence="8" type="ORF">Val02_23430</name>
</gene>
<evidence type="ECO:0000256" key="6">
    <source>
        <dbReference type="RuleBase" id="RU361157"/>
    </source>
</evidence>
<evidence type="ECO:0000259" key="7">
    <source>
        <dbReference type="PROSITE" id="PS51012"/>
    </source>
</evidence>
<evidence type="ECO:0000256" key="4">
    <source>
        <dbReference type="ARBA" id="ARBA00023136"/>
    </source>
</evidence>
<feature type="transmembrane region" description="Helical" evidence="6">
    <location>
        <begin position="166"/>
        <end position="186"/>
    </location>
</feature>
<evidence type="ECO:0000256" key="5">
    <source>
        <dbReference type="ARBA" id="ARBA00023251"/>
    </source>
</evidence>
<dbReference type="PANTHER" id="PTHR43027:SF2">
    <property type="entry name" value="TRANSPORT PERMEASE PROTEIN"/>
    <property type="match status" value="1"/>
</dbReference>
<dbReference type="Pfam" id="PF01061">
    <property type="entry name" value="ABC2_membrane"/>
    <property type="match status" value="1"/>
</dbReference>
<accession>A0A8J3YJJ5</accession>
<feature type="domain" description="ABC transmembrane type-2" evidence="7">
    <location>
        <begin position="20"/>
        <end position="246"/>
    </location>
</feature>
<keyword evidence="6" id="KW-1003">Cell membrane</keyword>
<keyword evidence="9" id="KW-1185">Reference proteome</keyword>
<feature type="transmembrane region" description="Helical" evidence="6">
    <location>
        <begin position="222"/>
        <end position="243"/>
    </location>
</feature>
<dbReference type="PANTHER" id="PTHR43027">
    <property type="entry name" value="DOXORUBICIN RESISTANCE ABC TRANSPORTER PERMEASE PROTEIN DRRC-RELATED"/>
    <property type="match status" value="1"/>
</dbReference>
<keyword evidence="6" id="KW-0813">Transport</keyword>
<evidence type="ECO:0000313" key="9">
    <source>
        <dbReference type="Proteomes" id="UP000619260"/>
    </source>
</evidence>
<dbReference type="InterPro" id="IPR013525">
    <property type="entry name" value="ABC2_TM"/>
</dbReference>
<dbReference type="InterPro" id="IPR052902">
    <property type="entry name" value="ABC-2_transporter"/>
</dbReference>
<proteinExistence type="inferred from homology"/>
<feature type="transmembrane region" description="Helical" evidence="6">
    <location>
        <begin position="139"/>
        <end position="159"/>
    </location>
</feature>